<organism evidence="2 3">
    <name type="scientific">Ralstonia pickettii OR214</name>
    <dbReference type="NCBI Taxonomy" id="1264675"/>
    <lineage>
        <taxon>Bacteria</taxon>
        <taxon>Pseudomonadati</taxon>
        <taxon>Pseudomonadota</taxon>
        <taxon>Betaproteobacteria</taxon>
        <taxon>Burkholderiales</taxon>
        <taxon>Burkholderiaceae</taxon>
        <taxon>Ralstonia</taxon>
    </lineage>
</organism>
<feature type="region of interest" description="Disordered" evidence="1">
    <location>
        <begin position="100"/>
        <end position="132"/>
    </location>
</feature>
<dbReference type="PATRIC" id="fig|1264675.3.peg.5032"/>
<evidence type="ECO:0000256" key="1">
    <source>
        <dbReference type="SAM" id="MobiDB-lite"/>
    </source>
</evidence>
<proteinExistence type="predicted"/>
<dbReference type="AlphaFoldDB" id="R0DMV6"/>
<dbReference type="Proteomes" id="UP000013280">
    <property type="component" value="Unassembled WGS sequence"/>
</dbReference>
<protein>
    <submittedName>
        <fullName evidence="2">Uncharacterized protein</fullName>
    </submittedName>
</protein>
<accession>R0DMV6</accession>
<gene>
    <name evidence="2" type="ORF">OR214_05104</name>
</gene>
<reference evidence="2 3" key="1">
    <citation type="journal article" date="2013" name="Genome Announc.">
        <title>Draft Genome Sequence for Ralstonia sp. Strain OR214, a Bacterium with Potential for Bioremediation.</title>
        <authorList>
            <person name="Utturkar S.M."/>
            <person name="Bollmann A."/>
            <person name="Brzoska R.M."/>
            <person name="Klingeman D.M."/>
            <person name="Epstein S.E."/>
            <person name="Palumbo A.V."/>
            <person name="Brown S.D."/>
        </authorList>
    </citation>
    <scope>NUCLEOTIDE SEQUENCE [LARGE SCALE GENOMIC DNA]</scope>
    <source>
        <strain evidence="2 3">OR214</strain>
    </source>
</reference>
<name>R0DMV6_RALPI</name>
<evidence type="ECO:0000313" key="2">
    <source>
        <dbReference type="EMBL" id="ENZ74943.1"/>
    </source>
</evidence>
<comment type="caution">
    <text evidence="2">The sequence shown here is derived from an EMBL/GenBank/DDBJ whole genome shotgun (WGS) entry which is preliminary data.</text>
</comment>
<feature type="compositionally biased region" description="Basic and acidic residues" evidence="1">
    <location>
        <begin position="106"/>
        <end position="123"/>
    </location>
</feature>
<evidence type="ECO:0000313" key="3">
    <source>
        <dbReference type="Proteomes" id="UP000013280"/>
    </source>
</evidence>
<dbReference type="EMBL" id="APMQ01000026">
    <property type="protein sequence ID" value="ENZ74943.1"/>
    <property type="molecule type" value="Genomic_DNA"/>
</dbReference>
<sequence>MPPPEAECNGLLLVMLDEATVERILADVSDAATSHIAIVVDSMTVRSRSVVASFTLSERHRHMFLRRLDTIGATLARWDDINAFQQSHWRRGHPASVRAVSAGRLQGDRPRDAKGTHHPHEDGQPAVPVHRAIGRRHERRPFFFFSTH</sequence>